<sequence>MVDFHVTFDPKPRVAGEVVEGEVLLNIPVLELRNYHEVHAECSCIVLTKIGNVKKSTTVFCSLAPIWKRSNLTKPSDEHITKVPFSFTLPSALLPTGKYIKKRSVGVVGYYIQVTGTRSGTLEANTHIFHYFPVLPSDARGFEISKSINEGWAGAWKTVEEKKSIRRYFWRRYATAVMTLSLPDLEFFPIATPTPFTLKIVTFTEPMQCKNPENGMNAISSLPDVPRDPRKEIEFNLVQTAFIDAGTKQTTITGHYGSKMFGFGAEADNLAKVETTQATWEPIKGDAKGRGTWKREVVFTSSFELFPFPSFQSTTLKVNVSGRSLIRNVPVCLHPGAVGDVYEGQVSWTRK</sequence>
<organism evidence="1 2">
    <name type="scientific">Hermanssonia centrifuga</name>
    <dbReference type="NCBI Taxonomy" id="98765"/>
    <lineage>
        <taxon>Eukaryota</taxon>
        <taxon>Fungi</taxon>
        <taxon>Dikarya</taxon>
        <taxon>Basidiomycota</taxon>
        <taxon>Agaricomycotina</taxon>
        <taxon>Agaricomycetes</taxon>
        <taxon>Polyporales</taxon>
        <taxon>Meruliaceae</taxon>
        <taxon>Hermanssonia</taxon>
    </lineage>
</organism>
<reference evidence="1 2" key="1">
    <citation type="submission" date="2018-02" db="EMBL/GenBank/DDBJ databases">
        <title>Genome sequence of the basidiomycete white-rot fungus Phlebia centrifuga.</title>
        <authorList>
            <person name="Granchi Z."/>
            <person name="Peng M."/>
            <person name="de Vries R.P."/>
            <person name="Hilden K."/>
            <person name="Makela M.R."/>
            <person name="Grigoriev I."/>
            <person name="Riley R."/>
        </authorList>
    </citation>
    <scope>NUCLEOTIDE SEQUENCE [LARGE SCALE GENOMIC DNA]</scope>
    <source>
        <strain evidence="1 2">FBCC195</strain>
    </source>
</reference>
<name>A0A2R6NRC9_9APHY</name>
<evidence type="ECO:0008006" key="3">
    <source>
        <dbReference type="Google" id="ProtNLM"/>
    </source>
</evidence>
<dbReference type="AlphaFoldDB" id="A0A2R6NRC9"/>
<protein>
    <recommendedName>
        <fullName evidence="3">Arrestin-like N-terminal domain-containing protein</fullName>
    </recommendedName>
</protein>
<evidence type="ECO:0000313" key="2">
    <source>
        <dbReference type="Proteomes" id="UP000186601"/>
    </source>
</evidence>
<evidence type="ECO:0000313" key="1">
    <source>
        <dbReference type="EMBL" id="PSR74845.1"/>
    </source>
</evidence>
<keyword evidence="2" id="KW-1185">Reference proteome</keyword>
<gene>
    <name evidence="1" type="ORF">PHLCEN_2v9559</name>
</gene>
<proteinExistence type="predicted"/>
<dbReference type="EMBL" id="MLYV02000956">
    <property type="protein sequence ID" value="PSR74845.1"/>
    <property type="molecule type" value="Genomic_DNA"/>
</dbReference>
<dbReference type="OrthoDB" id="2742096at2759"/>
<dbReference type="Proteomes" id="UP000186601">
    <property type="component" value="Unassembled WGS sequence"/>
</dbReference>
<comment type="caution">
    <text evidence="1">The sequence shown here is derived from an EMBL/GenBank/DDBJ whole genome shotgun (WGS) entry which is preliminary data.</text>
</comment>
<accession>A0A2R6NRC9</accession>